<feature type="compositionally biased region" description="Acidic residues" evidence="1">
    <location>
        <begin position="398"/>
        <end position="408"/>
    </location>
</feature>
<name>A0A3L6RQU0_PANMI</name>
<reference evidence="3" key="1">
    <citation type="journal article" date="2019" name="Nat. Commun.">
        <title>The genome of broomcorn millet.</title>
        <authorList>
            <person name="Zou C."/>
            <person name="Miki D."/>
            <person name="Li D."/>
            <person name="Tang Q."/>
            <person name="Xiao L."/>
            <person name="Rajput S."/>
            <person name="Deng P."/>
            <person name="Jia W."/>
            <person name="Huang R."/>
            <person name="Zhang M."/>
            <person name="Sun Y."/>
            <person name="Hu J."/>
            <person name="Fu X."/>
            <person name="Schnable P.S."/>
            <person name="Li F."/>
            <person name="Zhang H."/>
            <person name="Feng B."/>
            <person name="Zhu X."/>
            <person name="Liu R."/>
            <person name="Schnable J.C."/>
            <person name="Zhu J.-K."/>
            <person name="Zhang H."/>
        </authorList>
    </citation>
    <scope>NUCLEOTIDE SEQUENCE [LARGE SCALE GENOMIC DNA]</scope>
</reference>
<dbReference type="OrthoDB" id="695245at2759"/>
<dbReference type="Proteomes" id="UP000275267">
    <property type="component" value="Unassembled WGS sequence"/>
</dbReference>
<feature type="region of interest" description="Disordered" evidence="1">
    <location>
        <begin position="307"/>
        <end position="353"/>
    </location>
</feature>
<feature type="region of interest" description="Disordered" evidence="1">
    <location>
        <begin position="123"/>
        <end position="174"/>
    </location>
</feature>
<feature type="compositionally biased region" description="Basic and acidic residues" evidence="1">
    <location>
        <begin position="314"/>
        <end position="327"/>
    </location>
</feature>
<feature type="region of interest" description="Disordered" evidence="1">
    <location>
        <begin position="382"/>
        <end position="408"/>
    </location>
</feature>
<dbReference type="PANTHER" id="PTHR33170:SF22">
    <property type="entry name" value="OS10G0417100 PROTEIN"/>
    <property type="match status" value="1"/>
</dbReference>
<protein>
    <submittedName>
        <fullName evidence="2">Uncharacterized protein</fullName>
    </submittedName>
</protein>
<evidence type="ECO:0000313" key="2">
    <source>
        <dbReference type="EMBL" id="RLN08171.1"/>
    </source>
</evidence>
<evidence type="ECO:0000256" key="1">
    <source>
        <dbReference type="SAM" id="MobiDB-lite"/>
    </source>
</evidence>
<sequence>MRFPNAKMILDYSTFRLGMKNSETQMIIEPWTSSIGAKGKLQLAWFKVKGIPVDQRSIRTIAKVGGLVGKTMEIDENTRYKTDYVRIKIACRDIYEIPSSAEGNLGLHIYDFYYELEEPENMKRGAQKSHVGVPGADSQPSPKKMRTAEAHPTSDKSKKMETPVARNQGVGGSGMHSANPFSHANEKEAFSAPGKINMSKAFDSKKMDVNCEDIPGTQEDSEVIPAATYQPSPDGGEGSDSSADFEREVNKVLGDEDKQTQSTRAVWMLNHSQMHVEKPGAYIPDLLKNVEANDTEKQSTEEGLDFNKMVNPGEKMKSMREERRWSERLQNQAEKGGKAGKEAMKSSASKKRPLSGLYSEAMQEQILGGVQMLLACAQKVMASQPQTAPMVRLLPPPSDDDLEEADDN</sequence>
<evidence type="ECO:0000313" key="3">
    <source>
        <dbReference type="Proteomes" id="UP000275267"/>
    </source>
</evidence>
<feature type="compositionally biased region" description="Basic and acidic residues" evidence="1">
    <location>
        <begin position="146"/>
        <end position="161"/>
    </location>
</feature>
<feature type="compositionally biased region" description="Basic and acidic residues" evidence="1">
    <location>
        <begin position="335"/>
        <end position="344"/>
    </location>
</feature>
<accession>A0A3L6RQU0</accession>
<comment type="caution">
    <text evidence="2">The sequence shown here is derived from an EMBL/GenBank/DDBJ whole genome shotgun (WGS) entry which is preliminary data.</text>
</comment>
<proteinExistence type="predicted"/>
<dbReference type="EMBL" id="PQIB02000007">
    <property type="protein sequence ID" value="RLN08171.1"/>
    <property type="molecule type" value="Genomic_DNA"/>
</dbReference>
<organism evidence="2 3">
    <name type="scientific">Panicum miliaceum</name>
    <name type="common">Proso millet</name>
    <name type="synonym">Broomcorn millet</name>
    <dbReference type="NCBI Taxonomy" id="4540"/>
    <lineage>
        <taxon>Eukaryota</taxon>
        <taxon>Viridiplantae</taxon>
        <taxon>Streptophyta</taxon>
        <taxon>Embryophyta</taxon>
        <taxon>Tracheophyta</taxon>
        <taxon>Spermatophyta</taxon>
        <taxon>Magnoliopsida</taxon>
        <taxon>Liliopsida</taxon>
        <taxon>Poales</taxon>
        <taxon>Poaceae</taxon>
        <taxon>PACMAD clade</taxon>
        <taxon>Panicoideae</taxon>
        <taxon>Panicodae</taxon>
        <taxon>Paniceae</taxon>
        <taxon>Panicinae</taxon>
        <taxon>Panicum</taxon>
        <taxon>Panicum sect. Panicum</taxon>
    </lineage>
</organism>
<dbReference type="AlphaFoldDB" id="A0A3L6RQU0"/>
<dbReference type="PANTHER" id="PTHR33170">
    <property type="entry name" value="DUF4283 DOMAIN-CONTAINING PROTEIN-RELATED"/>
    <property type="match status" value="1"/>
</dbReference>
<gene>
    <name evidence="2" type="ORF">C2845_PM11G12560</name>
</gene>
<keyword evidence="3" id="KW-1185">Reference proteome</keyword>